<dbReference type="EMBL" id="QEAQ01000013">
    <property type="protein sequence ID" value="TPX60720.1"/>
    <property type="molecule type" value="Genomic_DNA"/>
</dbReference>
<evidence type="ECO:0000256" key="3">
    <source>
        <dbReference type="ARBA" id="ARBA00022679"/>
    </source>
</evidence>
<dbReference type="InterPro" id="IPR029063">
    <property type="entry name" value="SAM-dependent_MTases_sf"/>
</dbReference>
<evidence type="ECO:0000256" key="4">
    <source>
        <dbReference type="ARBA" id="ARBA00022691"/>
    </source>
</evidence>
<feature type="compositionally biased region" description="Basic and acidic residues" evidence="10">
    <location>
        <begin position="553"/>
        <end position="570"/>
    </location>
</feature>
<keyword evidence="6 9" id="KW-0694">RNA-binding</keyword>
<dbReference type="GO" id="GO:0005634">
    <property type="term" value="C:nucleus"/>
    <property type="evidence" value="ECO:0007669"/>
    <property type="project" value="TreeGrafter"/>
</dbReference>
<dbReference type="STRING" id="109895.A0A507ECE8"/>
<keyword evidence="1 9" id="KW-0820">tRNA-binding</keyword>
<feature type="region of interest" description="Disordered" evidence="10">
    <location>
        <begin position="539"/>
        <end position="611"/>
    </location>
</feature>
<feature type="region of interest" description="Disordered" evidence="10">
    <location>
        <begin position="76"/>
        <end position="111"/>
    </location>
</feature>
<comment type="similarity">
    <text evidence="9">Belongs to the class I-like SAM-binding methyltransferase superfamily. Trm1 family.</text>
</comment>
<evidence type="ECO:0000313" key="12">
    <source>
        <dbReference type="Proteomes" id="UP000318582"/>
    </source>
</evidence>
<gene>
    <name evidence="11" type="ORF">PhCBS80983_g01622</name>
</gene>
<evidence type="ECO:0000256" key="10">
    <source>
        <dbReference type="SAM" id="MobiDB-lite"/>
    </source>
</evidence>
<dbReference type="PANTHER" id="PTHR10631">
    <property type="entry name" value="N 2 ,N 2 -DIMETHYLGUANOSINE TRNA METHYLTRANSFERASE"/>
    <property type="match status" value="1"/>
</dbReference>
<evidence type="ECO:0000256" key="1">
    <source>
        <dbReference type="ARBA" id="ARBA00022555"/>
    </source>
</evidence>
<dbReference type="NCBIfam" id="TIGR00308">
    <property type="entry name" value="TRM1"/>
    <property type="match status" value="1"/>
</dbReference>
<feature type="compositionally biased region" description="Polar residues" evidence="10">
    <location>
        <begin position="582"/>
        <end position="599"/>
    </location>
</feature>
<dbReference type="PROSITE" id="PS51626">
    <property type="entry name" value="SAM_MT_TRM1"/>
    <property type="match status" value="1"/>
</dbReference>
<organism evidence="11 12">
    <name type="scientific">Powellomyces hirtus</name>
    <dbReference type="NCBI Taxonomy" id="109895"/>
    <lineage>
        <taxon>Eukaryota</taxon>
        <taxon>Fungi</taxon>
        <taxon>Fungi incertae sedis</taxon>
        <taxon>Chytridiomycota</taxon>
        <taxon>Chytridiomycota incertae sedis</taxon>
        <taxon>Chytridiomycetes</taxon>
        <taxon>Spizellomycetales</taxon>
        <taxon>Powellomycetaceae</taxon>
        <taxon>Powellomyces</taxon>
    </lineage>
</organism>
<dbReference type="InterPro" id="IPR002905">
    <property type="entry name" value="Trm1"/>
</dbReference>
<evidence type="ECO:0000256" key="5">
    <source>
        <dbReference type="ARBA" id="ARBA00022694"/>
    </source>
</evidence>
<evidence type="ECO:0000256" key="9">
    <source>
        <dbReference type="PROSITE-ProRule" id="PRU00958"/>
    </source>
</evidence>
<keyword evidence="5 9" id="KW-0819">tRNA processing</keyword>
<dbReference type="FunFam" id="3.30.56.70:FF:000001">
    <property type="entry name" value="tRNA (guanine(26)-N(2))-dimethyltransferase"/>
    <property type="match status" value="1"/>
</dbReference>
<sequence>MSPPTEVPETKDIPKWKSFGPDGVIYITEGKARIKFPAENEVFYNPVQEFNRDMSIAAITAWSKIFLKEKVERSKNTLGPKDSSVAAPATTPAASKDASESTPAAPQLPPIVNGYVDSHKIISPDSLEDVDLDSAEYKEGRFTILEALSATGLRAIRYAKDIKGIKSIIANDLLEDAVHAIKENVKANEVEETVVPNLGDANAVMYKAIESKFDVIDLDPYGSASPFLDNAVQSVSDGGLLCITCTDMAVLAGSQPDACWAKYGGMSIPNTAYCHEMGLRILLHAVQSSAARYKRCIEPLASLSIDFYVRIFVRVNTSPKLVKKAAGKSSLVYNCTGCRSFVTQPLGKSPQNGDGNKIGPVCGPAVGSACEHCNKRFHIGGPFYNGPIHNPEFIARMIKEVNTAPAGKYGTKARMLGMLTVVSEELPVPFYYECSALAATVRTNTPRLLEVVSALLNMNYKVSMTHAAVNCFKTNAPGWAIWDMMRKLVELHPVVLTNFAKDAPGQVILAKESKSEVSFEKHPLANPPSRQIKLVRYQENPTKNWGPMARAGKKADRKEGKESNKKEAKGQKRKLPADTEGESTLQPSSETALTANASGANKIPKTQADSV</sequence>
<accession>A0A507ECE8</accession>
<comment type="caution">
    <text evidence="11">The sequence shown here is derived from an EMBL/GenBank/DDBJ whole genome shotgun (WGS) entry which is preliminary data.</text>
</comment>
<name>A0A507ECE8_9FUNG</name>
<evidence type="ECO:0000256" key="6">
    <source>
        <dbReference type="ARBA" id="ARBA00022884"/>
    </source>
</evidence>
<evidence type="ECO:0000256" key="7">
    <source>
        <dbReference type="ARBA" id="ARBA00039099"/>
    </source>
</evidence>
<comment type="catalytic activity">
    <reaction evidence="8 9">
        <text>guanosine(26) in tRNA + 2 S-adenosyl-L-methionine = N(2)-dimethylguanosine(26) in tRNA + 2 S-adenosyl-L-homocysteine + 2 H(+)</text>
        <dbReference type="Rhea" id="RHEA:43140"/>
        <dbReference type="Rhea" id="RHEA-COMP:10359"/>
        <dbReference type="Rhea" id="RHEA-COMP:10360"/>
        <dbReference type="ChEBI" id="CHEBI:15378"/>
        <dbReference type="ChEBI" id="CHEBI:57856"/>
        <dbReference type="ChEBI" id="CHEBI:59789"/>
        <dbReference type="ChEBI" id="CHEBI:74269"/>
        <dbReference type="ChEBI" id="CHEBI:74513"/>
        <dbReference type="EC" id="2.1.1.216"/>
    </reaction>
</comment>
<protein>
    <recommendedName>
        <fullName evidence="7 9">tRNA (guanine(26)-N(2))-dimethyltransferase</fullName>
        <ecNumber evidence="7 9">2.1.1.216</ecNumber>
    </recommendedName>
</protein>
<evidence type="ECO:0000256" key="2">
    <source>
        <dbReference type="ARBA" id="ARBA00022603"/>
    </source>
</evidence>
<keyword evidence="4 9" id="KW-0949">S-adenosyl-L-methionine</keyword>
<proteinExistence type="inferred from homology"/>
<keyword evidence="2 9" id="KW-0489">Methyltransferase</keyword>
<dbReference type="Gene3D" id="3.40.50.150">
    <property type="entry name" value="Vaccinia Virus protein VP39"/>
    <property type="match status" value="1"/>
</dbReference>
<keyword evidence="12" id="KW-1185">Reference proteome</keyword>
<dbReference type="Pfam" id="PF02005">
    <property type="entry name" value="TRM"/>
    <property type="match status" value="1"/>
</dbReference>
<evidence type="ECO:0000313" key="11">
    <source>
        <dbReference type="EMBL" id="TPX60720.1"/>
    </source>
</evidence>
<dbReference type="EC" id="2.1.1.216" evidence="7 9"/>
<dbReference type="GO" id="GO:0002940">
    <property type="term" value="P:tRNA N2-guanine methylation"/>
    <property type="evidence" value="ECO:0007669"/>
    <property type="project" value="TreeGrafter"/>
</dbReference>
<keyword evidence="3 9" id="KW-0808">Transferase</keyword>
<dbReference type="Proteomes" id="UP000318582">
    <property type="component" value="Unassembled WGS sequence"/>
</dbReference>
<evidence type="ECO:0000256" key="8">
    <source>
        <dbReference type="ARBA" id="ARBA00051897"/>
    </source>
</evidence>
<dbReference type="PANTHER" id="PTHR10631:SF3">
    <property type="entry name" value="TRNA (GUANINE(26)-N(2))-DIMETHYLTRANSFERASE"/>
    <property type="match status" value="1"/>
</dbReference>
<dbReference type="GO" id="GO:0000049">
    <property type="term" value="F:tRNA binding"/>
    <property type="evidence" value="ECO:0007669"/>
    <property type="project" value="UniProtKB-UniRule"/>
</dbReference>
<dbReference type="Gene3D" id="3.30.56.70">
    <property type="entry name" value="N2,N2-dimethylguanosine tRNA methyltransferase, C-terminal domain"/>
    <property type="match status" value="1"/>
</dbReference>
<dbReference type="AlphaFoldDB" id="A0A507ECE8"/>
<dbReference type="GO" id="GO:0160104">
    <property type="term" value="F:tRNA (guanine(26)-N2)-dimethyltransferase activity"/>
    <property type="evidence" value="ECO:0007669"/>
    <property type="project" value="UniProtKB-UniRule"/>
</dbReference>
<dbReference type="InterPro" id="IPR042296">
    <property type="entry name" value="tRNA_met_Trm1_C"/>
</dbReference>
<dbReference type="SUPFAM" id="SSF53335">
    <property type="entry name" value="S-adenosyl-L-methionine-dependent methyltransferases"/>
    <property type="match status" value="1"/>
</dbReference>
<reference evidence="11 12" key="1">
    <citation type="journal article" date="2019" name="Sci. Rep.">
        <title>Comparative genomics of chytrid fungi reveal insights into the obligate biotrophic and pathogenic lifestyle of Synchytrium endobioticum.</title>
        <authorList>
            <person name="van de Vossenberg B.T.L.H."/>
            <person name="Warris S."/>
            <person name="Nguyen H.D.T."/>
            <person name="van Gent-Pelzer M.P.E."/>
            <person name="Joly D.L."/>
            <person name="van de Geest H.C."/>
            <person name="Bonants P.J.M."/>
            <person name="Smith D.S."/>
            <person name="Levesque C.A."/>
            <person name="van der Lee T.A.J."/>
        </authorList>
    </citation>
    <scope>NUCLEOTIDE SEQUENCE [LARGE SCALE GENOMIC DNA]</scope>
    <source>
        <strain evidence="11 12">CBS 809.83</strain>
    </source>
</reference>